<dbReference type="Gene3D" id="3.30.930.10">
    <property type="entry name" value="Bira Bifunctional Protein, Domain 2"/>
    <property type="match status" value="2"/>
</dbReference>
<feature type="domain" description="Aminoacyl-transfer RNA synthetases class-II family profile" evidence="10">
    <location>
        <begin position="147"/>
        <end position="420"/>
    </location>
</feature>
<gene>
    <name evidence="11" type="ORF">OSB1V03_LOCUS13907</name>
</gene>
<accession>A0A7R9Q5X2</accession>
<proteinExistence type="predicted"/>
<dbReference type="GO" id="GO:0005739">
    <property type="term" value="C:mitochondrion"/>
    <property type="evidence" value="ECO:0007669"/>
    <property type="project" value="TreeGrafter"/>
</dbReference>
<dbReference type="Pfam" id="PF00587">
    <property type="entry name" value="tRNA-synt_2b"/>
    <property type="match status" value="1"/>
</dbReference>
<dbReference type="GO" id="GO:0006433">
    <property type="term" value="P:prolyl-tRNA aminoacylation"/>
    <property type="evidence" value="ECO:0007669"/>
    <property type="project" value="InterPro"/>
</dbReference>
<evidence type="ECO:0000256" key="5">
    <source>
        <dbReference type="ARBA" id="ARBA00022917"/>
    </source>
</evidence>
<evidence type="ECO:0000256" key="1">
    <source>
        <dbReference type="ARBA" id="ARBA00012831"/>
    </source>
</evidence>
<dbReference type="EC" id="6.1.1.15" evidence="1"/>
<protein>
    <recommendedName>
        <fullName evidence="9">Probable proline--tRNA ligase, mitochondrial</fullName>
        <ecNumber evidence="1">6.1.1.15</ecNumber>
    </recommendedName>
    <alternativeName>
        <fullName evidence="7">Prolyl-tRNA synthetase</fullName>
    </alternativeName>
</protein>
<evidence type="ECO:0000259" key="10">
    <source>
        <dbReference type="PROSITE" id="PS50862"/>
    </source>
</evidence>
<dbReference type="OrthoDB" id="10267474at2759"/>
<evidence type="ECO:0000313" key="11">
    <source>
        <dbReference type="EMBL" id="CAD7633510.1"/>
    </source>
</evidence>
<keyword evidence="4" id="KW-0067">ATP-binding</keyword>
<dbReference type="SUPFAM" id="SSF55681">
    <property type="entry name" value="Class II aaRS and biotin synthetases"/>
    <property type="match status" value="2"/>
</dbReference>
<dbReference type="AlphaFoldDB" id="A0A7R9Q5X2"/>
<dbReference type="InterPro" id="IPR045864">
    <property type="entry name" value="aa-tRNA-synth_II/BPL/LPL"/>
</dbReference>
<dbReference type="InterPro" id="IPR002316">
    <property type="entry name" value="Pro-tRNA-ligase_IIa"/>
</dbReference>
<keyword evidence="2" id="KW-0436">Ligase</keyword>
<dbReference type="InterPro" id="IPR050062">
    <property type="entry name" value="Pro-tRNA_synthetase"/>
</dbReference>
<dbReference type="EMBL" id="CAJPIZ010012855">
    <property type="protein sequence ID" value="CAG2113940.1"/>
    <property type="molecule type" value="Genomic_DNA"/>
</dbReference>
<keyword evidence="6" id="KW-0030">Aminoacyl-tRNA synthetase</keyword>
<keyword evidence="12" id="KW-1185">Reference proteome</keyword>
<evidence type="ECO:0000256" key="3">
    <source>
        <dbReference type="ARBA" id="ARBA00022741"/>
    </source>
</evidence>
<evidence type="ECO:0000256" key="2">
    <source>
        <dbReference type="ARBA" id="ARBA00022598"/>
    </source>
</evidence>
<dbReference type="InterPro" id="IPR006195">
    <property type="entry name" value="aa-tRNA-synth_II"/>
</dbReference>
<evidence type="ECO:0000256" key="8">
    <source>
        <dbReference type="ARBA" id="ARBA00047671"/>
    </source>
</evidence>
<sequence>MMSQMNGLLRRKLIGRHMLPKKWIHKKTRNNSVYYWNQMLVLTNINQTIGSHLEGSHKSQSIFKNKNLISMTEKGLYIIFKNKNLISMTEKGLYIVMPLVLKSMNKLIDIIDDEMHSIGAQKIAMPSLVSKELWDKSVMPLVLKSMNKLIDIIDDEMHSIGAQKIAMPSLVSKELWDKSGRWSDSAEELFRLKDRQKTEFCLAPTHEEVVTHLIATAKHLTEIHLPIYLYQITSKFRDEMKAKHGLLRGREFVMKDLYTFDANESQAIKTYEKVCNSYENIFKRLDLPVIKARASVGSIGGKYSDEFVLPSDLGEDEIYKCNACQTAFNTELVLNRSDAECISCKSNDLTKMNAIEVGHAFLLGNRYSAKFDAKYSSNDTNAKIIYEMGCYGLGVSRILAASVEVLSQNHTICWPKALAPFKLCVVLPKRGSKEDTGNGTVFGLQFANCLSNVLNEDILIDDRTTQTIGRRLTGLQTLGIPYTIIAGKQITDEMPKFEIIDNQSKQNYFMTQLECIQFLENLL</sequence>
<dbReference type="PROSITE" id="PS50862">
    <property type="entry name" value="AA_TRNA_LIGASE_II"/>
    <property type="match status" value="1"/>
</dbReference>
<keyword evidence="5" id="KW-0648">Protein biosynthesis</keyword>
<dbReference type="InterPro" id="IPR036621">
    <property type="entry name" value="Anticodon-bd_dom_sf"/>
</dbReference>
<evidence type="ECO:0000256" key="6">
    <source>
        <dbReference type="ARBA" id="ARBA00023146"/>
    </source>
</evidence>
<dbReference type="PANTHER" id="PTHR42753">
    <property type="entry name" value="MITOCHONDRIAL RIBOSOME PROTEIN L39/PROLYL-TRNA LIGASE FAMILY MEMBER"/>
    <property type="match status" value="1"/>
</dbReference>
<dbReference type="Gene3D" id="3.40.50.800">
    <property type="entry name" value="Anticodon-binding domain"/>
    <property type="match status" value="1"/>
</dbReference>
<dbReference type="GO" id="GO:0004827">
    <property type="term" value="F:proline-tRNA ligase activity"/>
    <property type="evidence" value="ECO:0007669"/>
    <property type="project" value="UniProtKB-EC"/>
</dbReference>
<dbReference type="SUPFAM" id="SSF52954">
    <property type="entry name" value="Class II aaRS ABD-related"/>
    <property type="match status" value="1"/>
</dbReference>
<evidence type="ECO:0000256" key="7">
    <source>
        <dbReference type="ARBA" id="ARBA00029731"/>
    </source>
</evidence>
<dbReference type="GO" id="GO:0005524">
    <property type="term" value="F:ATP binding"/>
    <property type="evidence" value="ECO:0007669"/>
    <property type="project" value="UniProtKB-KW"/>
</dbReference>
<name>A0A7R9Q5X2_9ACAR</name>
<dbReference type="Proteomes" id="UP000759131">
    <property type="component" value="Unassembled WGS sequence"/>
</dbReference>
<comment type="catalytic activity">
    <reaction evidence="8">
        <text>tRNA(Pro) + L-proline + ATP = L-prolyl-tRNA(Pro) + AMP + diphosphate</text>
        <dbReference type="Rhea" id="RHEA:14305"/>
        <dbReference type="Rhea" id="RHEA-COMP:9700"/>
        <dbReference type="Rhea" id="RHEA-COMP:9702"/>
        <dbReference type="ChEBI" id="CHEBI:30616"/>
        <dbReference type="ChEBI" id="CHEBI:33019"/>
        <dbReference type="ChEBI" id="CHEBI:60039"/>
        <dbReference type="ChEBI" id="CHEBI:78442"/>
        <dbReference type="ChEBI" id="CHEBI:78532"/>
        <dbReference type="ChEBI" id="CHEBI:456215"/>
        <dbReference type="EC" id="6.1.1.15"/>
    </reaction>
</comment>
<evidence type="ECO:0000313" key="12">
    <source>
        <dbReference type="Proteomes" id="UP000759131"/>
    </source>
</evidence>
<evidence type="ECO:0000256" key="4">
    <source>
        <dbReference type="ARBA" id="ARBA00022840"/>
    </source>
</evidence>
<reference evidence="11" key="1">
    <citation type="submission" date="2020-11" db="EMBL/GenBank/DDBJ databases">
        <authorList>
            <person name="Tran Van P."/>
        </authorList>
    </citation>
    <scope>NUCLEOTIDE SEQUENCE</scope>
</reference>
<organism evidence="11">
    <name type="scientific">Medioppia subpectinata</name>
    <dbReference type="NCBI Taxonomy" id="1979941"/>
    <lineage>
        <taxon>Eukaryota</taxon>
        <taxon>Metazoa</taxon>
        <taxon>Ecdysozoa</taxon>
        <taxon>Arthropoda</taxon>
        <taxon>Chelicerata</taxon>
        <taxon>Arachnida</taxon>
        <taxon>Acari</taxon>
        <taxon>Acariformes</taxon>
        <taxon>Sarcoptiformes</taxon>
        <taxon>Oribatida</taxon>
        <taxon>Brachypylina</taxon>
        <taxon>Oppioidea</taxon>
        <taxon>Oppiidae</taxon>
        <taxon>Medioppia</taxon>
    </lineage>
</organism>
<dbReference type="PANTHER" id="PTHR42753:SF10">
    <property type="entry name" value="PROLINE--TRNA LIGASE, MITOCHONDRIAL-RELATED"/>
    <property type="match status" value="1"/>
</dbReference>
<dbReference type="InterPro" id="IPR002314">
    <property type="entry name" value="aa-tRNA-synt_IIb"/>
</dbReference>
<evidence type="ECO:0000256" key="9">
    <source>
        <dbReference type="ARBA" id="ARBA00071545"/>
    </source>
</evidence>
<dbReference type="FunFam" id="3.30.930.10:FF:000042">
    <property type="entry name" value="probable proline--tRNA ligase, mitochondrial"/>
    <property type="match status" value="1"/>
</dbReference>
<keyword evidence="3" id="KW-0547">Nucleotide-binding</keyword>
<dbReference type="EMBL" id="OC867430">
    <property type="protein sequence ID" value="CAD7633510.1"/>
    <property type="molecule type" value="Genomic_DNA"/>
</dbReference>
<dbReference type="PRINTS" id="PR01046">
    <property type="entry name" value="TRNASYNTHPRO"/>
</dbReference>